<name>A0A1F4UMN3_UNCKA</name>
<evidence type="ECO:0008006" key="3">
    <source>
        <dbReference type="Google" id="ProtNLM"/>
    </source>
</evidence>
<evidence type="ECO:0000313" key="2">
    <source>
        <dbReference type="Proteomes" id="UP000178615"/>
    </source>
</evidence>
<sequence>MISWIQLSKINKKILVSQTPALRECINVYNKAILLGSEWFLNNQKDPFLYYEYSYLAKIHPNTSYPLREMGALWSITKISDFLKNEKYDVLARKGFNYFENYFTYDKNNDFYYINITPNNIKLGYSAFMIATLLEIDHPKKDEYLKKLANGIIYQQNKNGKLRTHFYSEDSATSQDYYPGEALMALMLLYKNTKDERYLGVVSKAFPFYVNYFRKNPTTAFVPWQSRAYSEFYYATQNRDAADFVFEMNDYMLKLHSPKDVCKDFVFSRGITTAVYTEGVIKAYDLAKALKDEQRAECYRNFIKEALDHILSLQVIENEKKEAIGGFLSSKVSQTMRVDNNQHAVMALIDAYNSGIIDNSCVNLK</sequence>
<proteinExistence type="predicted"/>
<dbReference type="AlphaFoldDB" id="A0A1F4UMN3"/>
<organism evidence="1 2">
    <name type="scientific">candidate division WWE3 bacterium RBG_19FT_COMBO_34_6</name>
    <dbReference type="NCBI Taxonomy" id="1802612"/>
    <lineage>
        <taxon>Bacteria</taxon>
        <taxon>Katanobacteria</taxon>
    </lineage>
</organism>
<evidence type="ECO:0000313" key="1">
    <source>
        <dbReference type="EMBL" id="OGC45463.1"/>
    </source>
</evidence>
<dbReference type="EMBL" id="MEUV01000036">
    <property type="protein sequence ID" value="OGC45463.1"/>
    <property type="molecule type" value="Genomic_DNA"/>
</dbReference>
<dbReference type="Proteomes" id="UP000178615">
    <property type="component" value="Unassembled WGS sequence"/>
</dbReference>
<comment type="caution">
    <text evidence="1">The sequence shown here is derived from an EMBL/GenBank/DDBJ whole genome shotgun (WGS) entry which is preliminary data.</text>
</comment>
<accession>A0A1F4UMN3</accession>
<dbReference type="SUPFAM" id="SSF48208">
    <property type="entry name" value="Six-hairpin glycosidases"/>
    <property type="match status" value="1"/>
</dbReference>
<dbReference type="InterPro" id="IPR008928">
    <property type="entry name" value="6-hairpin_glycosidase_sf"/>
</dbReference>
<gene>
    <name evidence="1" type="ORF">A2V49_03440</name>
</gene>
<dbReference type="GO" id="GO:0005975">
    <property type="term" value="P:carbohydrate metabolic process"/>
    <property type="evidence" value="ECO:0007669"/>
    <property type="project" value="InterPro"/>
</dbReference>
<protein>
    <recommendedName>
        <fullName evidence="3">D-glucuronyl C5-epimerase C-terminal domain-containing protein</fullName>
    </recommendedName>
</protein>
<reference evidence="1 2" key="1">
    <citation type="journal article" date="2016" name="Nat. Commun.">
        <title>Thousands of microbial genomes shed light on interconnected biogeochemical processes in an aquifer system.</title>
        <authorList>
            <person name="Anantharaman K."/>
            <person name="Brown C.T."/>
            <person name="Hug L.A."/>
            <person name="Sharon I."/>
            <person name="Castelle C.J."/>
            <person name="Probst A.J."/>
            <person name="Thomas B.C."/>
            <person name="Singh A."/>
            <person name="Wilkins M.J."/>
            <person name="Karaoz U."/>
            <person name="Brodie E.L."/>
            <person name="Williams K.H."/>
            <person name="Hubbard S.S."/>
            <person name="Banfield J.F."/>
        </authorList>
    </citation>
    <scope>NUCLEOTIDE SEQUENCE [LARGE SCALE GENOMIC DNA]</scope>
</reference>